<protein>
    <submittedName>
        <fullName evidence="1">Uncharacterized protein</fullName>
    </submittedName>
</protein>
<dbReference type="Proteomes" id="UP000784294">
    <property type="component" value="Unassembled WGS sequence"/>
</dbReference>
<comment type="caution">
    <text evidence="1">The sequence shown here is derived from an EMBL/GenBank/DDBJ whole genome shotgun (WGS) entry which is preliminary data.</text>
</comment>
<reference evidence="1" key="1">
    <citation type="submission" date="2018-11" db="EMBL/GenBank/DDBJ databases">
        <authorList>
            <consortium name="Pathogen Informatics"/>
        </authorList>
    </citation>
    <scope>NUCLEOTIDE SEQUENCE</scope>
</reference>
<organism evidence="1 2">
    <name type="scientific">Protopolystoma xenopodis</name>
    <dbReference type="NCBI Taxonomy" id="117903"/>
    <lineage>
        <taxon>Eukaryota</taxon>
        <taxon>Metazoa</taxon>
        <taxon>Spiralia</taxon>
        <taxon>Lophotrochozoa</taxon>
        <taxon>Platyhelminthes</taxon>
        <taxon>Monogenea</taxon>
        <taxon>Polyopisthocotylea</taxon>
        <taxon>Polystomatidea</taxon>
        <taxon>Polystomatidae</taxon>
        <taxon>Protopolystoma</taxon>
    </lineage>
</organism>
<evidence type="ECO:0000313" key="2">
    <source>
        <dbReference type="Proteomes" id="UP000784294"/>
    </source>
</evidence>
<accession>A0A3S4ZCH4</accession>
<sequence length="70" mass="7734">MTRTRELGGQTGEKWTLESGIHHEQMILITSRNTKVGGNPIPSQKVTNTEQDYSFKPALGMQTTVSQSVT</sequence>
<gene>
    <name evidence="1" type="ORF">PXEA_LOCUS1443</name>
</gene>
<dbReference type="EMBL" id="CAAALY010002922">
    <property type="protein sequence ID" value="VEL08003.1"/>
    <property type="molecule type" value="Genomic_DNA"/>
</dbReference>
<proteinExistence type="predicted"/>
<name>A0A3S4ZCH4_9PLAT</name>
<evidence type="ECO:0000313" key="1">
    <source>
        <dbReference type="EMBL" id="VEL08003.1"/>
    </source>
</evidence>
<keyword evidence="2" id="KW-1185">Reference proteome</keyword>
<dbReference type="AlphaFoldDB" id="A0A3S4ZCH4"/>